<dbReference type="Proteomes" id="UP001234581">
    <property type="component" value="Unassembled WGS sequence"/>
</dbReference>
<dbReference type="InterPro" id="IPR017904">
    <property type="entry name" value="ADF/Cofilin"/>
</dbReference>
<dbReference type="Pfam" id="PF00241">
    <property type="entry name" value="Cofilin_ADF"/>
    <property type="match status" value="1"/>
</dbReference>
<dbReference type="PANTHER" id="PTHR11913">
    <property type="entry name" value="COFILIN-RELATED"/>
    <property type="match status" value="1"/>
</dbReference>
<accession>A0AAD7VA04</accession>
<comment type="similarity">
    <text evidence="2">Belongs to the actin-binding proteins ADF family.</text>
</comment>
<evidence type="ECO:0000259" key="6">
    <source>
        <dbReference type="PROSITE" id="PS51263"/>
    </source>
</evidence>
<dbReference type="InterPro" id="IPR002108">
    <property type="entry name" value="ADF-H"/>
</dbReference>
<proteinExistence type="inferred from homology"/>
<organism evidence="7 8">
    <name type="scientific">Lichtheimia ornata</name>
    <dbReference type="NCBI Taxonomy" id="688661"/>
    <lineage>
        <taxon>Eukaryota</taxon>
        <taxon>Fungi</taxon>
        <taxon>Fungi incertae sedis</taxon>
        <taxon>Mucoromycota</taxon>
        <taxon>Mucoromycotina</taxon>
        <taxon>Mucoromycetes</taxon>
        <taxon>Mucorales</taxon>
        <taxon>Lichtheimiaceae</taxon>
        <taxon>Lichtheimia</taxon>
    </lineage>
</organism>
<dbReference type="GeneID" id="83209244"/>
<dbReference type="GO" id="GO:0003779">
    <property type="term" value="F:actin binding"/>
    <property type="evidence" value="ECO:0007669"/>
    <property type="project" value="UniProtKB-KW"/>
</dbReference>
<dbReference type="SUPFAM" id="SSF55753">
    <property type="entry name" value="Actin depolymerizing proteins"/>
    <property type="match status" value="1"/>
</dbReference>
<reference evidence="7 8" key="1">
    <citation type="submission" date="2023-03" db="EMBL/GenBank/DDBJ databases">
        <title>Genome sequence of Lichtheimia ornata CBS 291.66.</title>
        <authorList>
            <person name="Mohabir J.T."/>
            <person name="Shea T.P."/>
            <person name="Kurbessoian T."/>
            <person name="Berby B."/>
            <person name="Fontaine J."/>
            <person name="Livny J."/>
            <person name="Gnirke A."/>
            <person name="Stajich J.E."/>
            <person name="Cuomo C.A."/>
        </authorList>
    </citation>
    <scope>NUCLEOTIDE SEQUENCE [LARGE SCALE GENOMIC DNA]</scope>
    <source>
        <strain evidence="7">CBS 291.66</strain>
    </source>
</reference>
<evidence type="ECO:0000256" key="3">
    <source>
        <dbReference type="ARBA" id="ARBA00015630"/>
    </source>
</evidence>
<evidence type="ECO:0000313" key="7">
    <source>
        <dbReference type="EMBL" id="KAJ8662133.1"/>
    </source>
</evidence>
<dbReference type="CDD" id="cd11286">
    <property type="entry name" value="ADF_cofilin_like"/>
    <property type="match status" value="1"/>
</dbReference>
<dbReference type="SMART" id="SM00102">
    <property type="entry name" value="ADF"/>
    <property type="match status" value="1"/>
</dbReference>
<keyword evidence="4" id="KW-0009">Actin-binding</keyword>
<dbReference type="GO" id="GO:0016363">
    <property type="term" value="C:nuclear matrix"/>
    <property type="evidence" value="ECO:0007669"/>
    <property type="project" value="UniProtKB-SubCell"/>
</dbReference>
<comment type="caution">
    <text evidence="7">The sequence shown here is derived from an EMBL/GenBank/DDBJ whole genome shotgun (WGS) entry which is preliminary data.</text>
</comment>
<evidence type="ECO:0000313" key="8">
    <source>
        <dbReference type="Proteomes" id="UP001234581"/>
    </source>
</evidence>
<protein>
    <recommendedName>
        <fullName evidence="3">Cofilin</fullName>
    </recommendedName>
    <alternativeName>
        <fullName evidence="5">Actin-depolymerizing factor 1</fullName>
    </alternativeName>
</protein>
<dbReference type="InterPro" id="IPR029006">
    <property type="entry name" value="ADF-H/Gelsolin-like_dom_sf"/>
</dbReference>
<keyword evidence="8" id="KW-1185">Reference proteome</keyword>
<evidence type="ECO:0000256" key="2">
    <source>
        <dbReference type="ARBA" id="ARBA00006844"/>
    </source>
</evidence>
<dbReference type="GO" id="GO:0030042">
    <property type="term" value="P:actin filament depolymerization"/>
    <property type="evidence" value="ECO:0007669"/>
    <property type="project" value="InterPro"/>
</dbReference>
<evidence type="ECO:0000256" key="4">
    <source>
        <dbReference type="ARBA" id="ARBA00023203"/>
    </source>
</evidence>
<name>A0AAD7VA04_9FUNG</name>
<dbReference type="Gene3D" id="3.40.20.10">
    <property type="entry name" value="Severin"/>
    <property type="match status" value="1"/>
</dbReference>
<dbReference type="EMBL" id="JARTCD010000005">
    <property type="protein sequence ID" value="KAJ8662133.1"/>
    <property type="molecule type" value="Genomic_DNA"/>
</dbReference>
<evidence type="ECO:0000256" key="1">
    <source>
        <dbReference type="ARBA" id="ARBA00004109"/>
    </source>
</evidence>
<dbReference type="RefSeq" id="XP_058347046.1">
    <property type="nucleotide sequence ID" value="XM_058481915.1"/>
</dbReference>
<sequence length="148" mass="16835">MPVDGTAIAEECFTAYEKLKAGDAAFVLFEIKDEMIVVNHIGQPASAYKDYYEAFLEALPADECRYAVLYVDDVVNHHGVKKRELVFYGWAPDQCHVKQRMMHSTSLIIFRRRLVGPGVGIEIQANDVSEAQREAVFEKAQRRPPFIQ</sequence>
<dbReference type="AlphaFoldDB" id="A0AAD7VA04"/>
<dbReference type="PROSITE" id="PS51263">
    <property type="entry name" value="ADF_H"/>
    <property type="match status" value="1"/>
</dbReference>
<evidence type="ECO:0000256" key="5">
    <source>
        <dbReference type="ARBA" id="ARBA00032427"/>
    </source>
</evidence>
<feature type="domain" description="ADF-H" evidence="6">
    <location>
        <begin position="5"/>
        <end position="141"/>
    </location>
</feature>
<comment type="subcellular location">
    <subcellularLocation>
        <location evidence="1">Nucleus matrix</location>
    </subcellularLocation>
</comment>
<gene>
    <name evidence="7" type="ORF">O0I10_001826</name>
</gene>
<dbReference type="GO" id="GO:0015629">
    <property type="term" value="C:actin cytoskeleton"/>
    <property type="evidence" value="ECO:0007669"/>
    <property type="project" value="InterPro"/>
</dbReference>